<evidence type="ECO:0000256" key="6">
    <source>
        <dbReference type="ARBA" id="ARBA00022692"/>
    </source>
</evidence>
<dbReference type="Gene3D" id="3.40.50.720">
    <property type="entry name" value="NAD(P)-binding Rossmann-like Domain"/>
    <property type="match status" value="1"/>
</dbReference>
<evidence type="ECO:0000256" key="2">
    <source>
        <dbReference type="ARBA" id="ARBA00004447"/>
    </source>
</evidence>
<keyword evidence="13" id="KW-0456">Lyase</keyword>
<gene>
    <name evidence="15" type="ORF">A2118_04160</name>
</gene>
<protein>
    <recommendedName>
        <fullName evidence="5">UDP-glucuronate decarboxylase</fullName>
        <ecNumber evidence="5">4.1.1.35</ecNumber>
    </recommendedName>
</protein>
<feature type="domain" description="NAD(P)-binding" evidence="14">
    <location>
        <begin position="18"/>
        <end position="116"/>
    </location>
</feature>
<dbReference type="Proteomes" id="UP000179014">
    <property type="component" value="Unassembled WGS sequence"/>
</dbReference>
<dbReference type="GO" id="GO:0070403">
    <property type="term" value="F:NAD+ binding"/>
    <property type="evidence" value="ECO:0007669"/>
    <property type="project" value="InterPro"/>
</dbReference>
<evidence type="ECO:0000256" key="1">
    <source>
        <dbReference type="ARBA" id="ARBA00001911"/>
    </source>
</evidence>
<comment type="similarity">
    <text evidence="4">Belongs to the NAD(P)-dependent epimerase/dehydratase family. UDP-glucuronic acid decarboxylase subfamily.</text>
</comment>
<dbReference type="InterPro" id="IPR016040">
    <property type="entry name" value="NAD(P)-bd_dom"/>
</dbReference>
<comment type="subcellular location">
    <subcellularLocation>
        <location evidence="2">Golgi apparatus</location>
        <location evidence="2">Golgi stack membrane</location>
        <topology evidence="2">Single-pass type II membrane protein</topology>
    </subcellularLocation>
</comment>
<comment type="caution">
    <text evidence="15">The sequence shown here is derived from an EMBL/GenBank/DDBJ whole genome shotgun (WGS) entry which is preliminary data.</text>
</comment>
<name>A0A1F6BWW6_9BACT</name>
<evidence type="ECO:0000256" key="12">
    <source>
        <dbReference type="ARBA" id="ARBA00023136"/>
    </source>
</evidence>
<dbReference type="PRINTS" id="PR01713">
    <property type="entry name" value="NUCEPIMERASE"/>
</dbReference>
<evidence type="ECO:0000256" key="7">
    <source>
        <dbReference type="ARBA" id="ARBA00022793"/>
    </source>
</evidence>
<keyword evidence="12" id="KW-0472">Membrane</keyword>
<keyword evidence="8" id="KW-0735">Signal-anchor</keyword>
<evidence type="ECO:0000256" key="10">
    <source>
        <dbReference type="ARBA" id="ARBA00023027"/>
    </source>
</evidence>
<dbReference type="Gene3D" id="3.90.25.10">
    <property type="entry name" value="UDP-galactose 4-epimerase, domain 1"/>
    <property type="match status" value="1"/>
</dbReference>
<dbReference type="GO" id="GO:0042732">
    <property type="term" value="P:D-xylose metabolic process"/>
    <property type="evidence" value="ECO:0007669"/>
    <property type="project" value="InterPro"/>
</dbReference>
<keyword evidence="9" id="KW-1133">Transmembrane helix</keyword>
<comment type="pathway">
    <text evidence="3">Nucleotide-sugar biosynthesis; UDP-alpha-D-xylose biosynthesis; UDP-alpha-D-xylose from UDP-alpha-D-glucuronate: step 1/1.</text>
</comment>
<evidence type="ECO:0000259" key="14">
    <source>
        <dbReference type="Pfam" id="PF16363"/>
    </source>
</evidence>
<evidence type="ECO:0000256" key="11">
    <source>
        <dbReference type="ARBA" id="ARBA00023034"/>
    </source>
</evidence>
<dbReference type="AlphaFoldDB" id="A0A1F6BWW6"/>
<keyword evidence="6" id="KW-0812">Transmembrane</keyword>
<evidence type="ECO:0000256" key="8">
    <source>
        <dbReference type="ARBA" id="ARBA00022968"/>
    </source>
</evidence>
<dbReference type="SUPFAM" id="SSF51735">
    <property type="entry name" value="NAD(P)-binding Rossmann-fold domains"/>
    <property type="match status" value="1"/>
</dbReference>
<evidence type="ECO:0000256" key="3">
    <source>
        <dbReference type="ARBA" id="ARBA00005100"/>
    </source>
</evidence>
<evidence type="ECO:0000313" key="16">
    <source>
        <dbReference type="Proteomes" id="UP000179014"/>
    </source>
</evidence>
<organism evidence="15 16">
    <name type="scientific">Candidatus Kaiserbacteria bacterium GWA2_50_9</name>
    <dbReference type="NCBI Taxonomy" id="1798474"/>
    <lineage>
        <taxon>Bacteria</taxon>
        <taxon>Candidatus Kaiseribacteriota</taxon>
    </lineage>
</organism>
<dbReference type="EC" id="4.1.1.35" evidence="5"/>
<keyword evidence="10" id="KW-0520">NAD</keyword>
<comment type="cofactor">
    <cofactor evidence="1">
        <name>NAD(+)</name>
        <dbReference type="ChEBI" id="CHEBI:57540"/>
    </cofactor>
</comment>
<dbReference type="STRING" id="1798474.A2118_04160"/>
<dbReference type="PANTHER" id="PTHR43078">
    <property type="entry name" value="UDP-GLUCURONIC ACID DECARBOXYLASE-RELATED"/>
    <property type="match status" value="1"/>
</dbReference>
<evidence type="ECO:0000256" key="9">
    <source>
        <dbReference type="ARBA" id="ARBA00022989"/>
    </source>
</evidence>
<dbReference type="EMBL" id="MFKN01000001">
    <property type="protein sequence ID" value="OGG41262.1"/>
    <property type="molecule type" value="Genomic_DNA"/>
</dbReference>
<evidence type="ECO:0000256" key="13">
    <source>
        <dbReference type="ARBA" id="ARBA00023239"/>
    </source>
</evidence>
<dbReference type="Pfam" id="PF16363">
    <property type="entry name" value="GDP_Man_Dehyd"/>
    <property type="match status" value="1"/>
</dbReference>
<dbReference type="InterPro" id="IPR044516">
    <property type="entry name" value="UXS-like"/>
</dbReference>
<evidence type="ECO:0000256" key="4">
    <source>
        <dbReference type="ARBA" id="ARBA00007505"/>
    </source>
</evidence>
<sequence length="130" mass="14983">MVPYIWTEKFLHDDEIEISGDGSRRRDYTYIGDIVRGTILAMEKPLGFEVINLGNNTPVSLNELLAIFEKVIDTKVKVKNRPSHSASVEITYADVSKAKKLLDWEPTTSLEDGIRRLVAWFRLNRLEEFK</sequence>
<dbReference type="GO" id="GO:0005737">
    <property type="term" value="C:cytoplasm"/>
    <property type="evidence" value="ECO:0007669"/>
    <property type="project" value="TreeGrafter"/>
</dbReference>
<dbReference type="InterPro" id="IPR036291">
    <property type="entry name" value="NAD(P)-bd_dom_sf"/>
</dbReference>
<keyword evidence="7" id="KW-0210">Decarboxylase</keyword>
<evidence type="ECO:0000313" key="15">
    <source>
        <dbReference type="EMBL" id="OGG41262.1"/>
    </source>
</evidence>
<dbReference type="GO" id="GO:0048040">
    <property type="term" value="F:UDP-glucuronate decarboxylase activity"/>
    <property type="evidence" value="ECO:0007669"/>
    <property type="project" value="UniProtKB-EC"/>
</dbReference>
<reference evidence="15 16" key="1">
    <citation type="journal article" date="2016" name="Nat. Commun.">
        <title>Thousands of microbial genomes shed light on interconnected biogeochemical processes in an aquifer system.</title>
        <authorList>
            <person name="Anantharaman K."/>
            <person name="Brown C.T."/>
            <person name="Hug L.A."/>
            <person name="Sharon I."/>
            <person name="Castelle C.J."/>
            <person name="Probst A.J."/>
            <person name="Thomas B.C."/>
            <person name="Singh A."/>
            <person name="Wilkins M.J."/>
            <person name="Karaoz U."/>
            <person name="Brodie E.L."/>
            <person name="Williams K.H."/>
            <person name="Hubbard S.S."/>
            <person name="Banfield J.F."/>
        </authorList>
    </citation>
    <scope>NUCLEOTIDE SEQUENCE [LARGE SCALE GENOMIC DNA]</scope>
</reference>
<proteinExistence type="inferred from homology"/>
<accession>A0A1F6BWW6</accession>
<dbReference type="PANTHER" id="PTHR43078:SF6">
    <property type="entry name" value="UDP-GLUCURONIC ACID DECARBOXYLASE 1"/>
    <property type="match status" value="1"/>
</dbReference>
<evidence type="ECO:0000256" key="5">
    <source>
        <dbReference type="ARBA" id="ARBA00012290"/>
    </source>
</evidence>
<keyword evidence="11" id="KW-0333">Golgi apparatus</keyword>